<evidence type="ECO:0000259" key="4">
    <source>
        <dbReference type="Pfam" id="PF05368"/>
    </source>
</evidence>
<reference evidence="5 6" key="1">
    <citation type="submission" date="2019-10" db="EMBL/GenBank/DDBJ databases">
        <authorList>
            <person name="Palmer J.M."/>
        </authorList>
    </citation>
    <scope>NUCLEOTIDE SEQUENCE [LARGE SCALE GENOMIC DNA]</scope>
    <source>
        <strain evidence="5 6">TWF694</strain>
    </source>
</reference>
<dbReference type="InterPro" id="IPR051164">
    <property type="entry name" value="NmrA-like_oxidored"/>
</dbReference>
<evidence type="ECO:0000313" key="5">
    <source>
        <dbReference type="EMBL" id="KAK6542909.1"/>
    </source>
</evidence>
<keyword evidence="6" id="KW-1185">Reference proteome</keyword>
<keyword evidence="3" id="KW-0560">Oxidoreductase</keyword>
<dbReference type="GO" id="GO:0016491">
    <property type="term" value="F:oxidoreductase activity"/>
    <property type="evidence" value="ECO:0007669"/>
    <property type="project" value="UniProtKB-KW"/>
</dbReference>
<dbReference type="InterPro" id="IPR036291">
    <property type="entry name" value="NAD(P)-bd_dom_sf"/>
</dbReference>
<dbReference type="Proteomes" id="UP001365542">
    <property type="component" value="Unassembled WGS sequence"/>
</dbReference>
<dbReference type="AlphaFoldDB" id="A0AAV9XP01"/>
<dbReference type="GO" id="GO:0005634">
    <property type="term" value="C:nucleus"/>
    <property type="evidence" value="ECO:0007669"/>
    <property type="project" value="TreeGrafter"/>
</dbReference>
<evidence type="ECO:0000313" key="6">
    <source>
        <dbReference type="Proteomes" id="UP001365542"/>
    </source>
</evidence>
<dbReference type="PANTHER" id="PTHR42748:SF30">
    <property type="entry name" value="NMRA-LIKE DOMAIN-CONTAINING PROTEIN"/>
    <property type="match status" value="1"/>
</dbReference>
<feature type="domain" description="NmrA-like" evidence="4">
    <location>
        <begin position="2"/>
        <end position="258"/>
    </location>
</feature>
<sequence>MKVLVLSATGCMGGGLVQALKNDPNHQLYAFTRNPDSDTAKSLKDAGVTVFKGDYNDKDSLEKTFFEVKPDAVFFTIFPDLTGGDGDLEQAQNVIDAVKRHGVKQVLHGSVARIGTQENFDRVYNKLEDGSFFKQYWVKKWAIQDLVRNSGASWTIVKPPVFIQNVVWPHYVNLMTPELPQKLIYKNAIDPKARQWWVDGSDVGKFAAAAVRNPEKFHNKEITFGTELLTTGDIVDKLRKVSGKDVKQYEWPAEEWEASKSQFLLSSQHIMSEMGYDPEGGNPTEYGVELTPIEEWLENNKAGTWMA</sequence>
<comment type="caution">
    <text evidence="5">The sequence shown here is derived from an EMBL/GenBank/DDBJ whole genome shotgun (WGS) entry which is preliminary data.</text>
</comment>
<protein>
    <recommendedName>
        <fullName evidence="4">NmrA-like domain-containing protein</fullName>
    </recommendedName>
</protein>
<organism evidence="5 6">
    <name type="scientific">Orbilia ellipsospora</name>
    <dbReference type="NCBI Taxonomy" id="2528407"/>
    <lineage>
        <taxon>Eukaryota</taxon>
        <taxon>Fungi</taxon>
        <taxon>Dikarya</taxon>
        <taxon>Ascomycota</taxon>
        <taxon>Pezizomycotina</taxon>
        <taxon>Orbiliomycetes</taxon>
        <taxon>Orbiliales</taxon>
        <taxon>Orbiliaceae</taxon>
        <taxon>Orbilia</taxon>
    </lineage>
</organism>
<comment type="similarity">
    <text evidence="1">Belongs to the NmrA-type oxidoreductase family.</text>
</comment>
<keyword evidence="2" id="KW-0521">NADP</keyword>
<proteinExistence type="inferred from homology"/>
<dbReference type="SUPFAM" id="SSF51735">
    <property type="entry name" value="NAD(P)-binding Rossmann-fold domains"/>
    <property type="match status" value="1"/>
</dbReference>
<dbReference type="PANTHER" id="PTHR42748">
    <property type="entry name" value="NITROGEN METABOLITE REPRESSION PROTEIN NMRA FAMILY MEMBER"/>
    <property type="match status" value="1"/>
</dbReference>
<dbReference type="Pfam" id="PF05368">
    <property type="entry name" value="NmrA"/>
    <property type="match status" value="1"/>
</dbReference>
<evidence type="ECO:0000256" key="1">
    <source>
        <dbReference type="ARBA" id="ARBA00006328"/>
    </source>
</evidence>
<evidence type="ECO:0000256" key="2">
    <source>
        <dbReference type="ARBA" id="ARBA00022857"/>
    </source>
</evidence>
<dbReference type="InterPro" id="IPR008030">
    <property type="entry name" value="NmrA-like"/>
</dbReference>
<evidence type="ECO:0000256" key="3">
    <source>
        <dbReference type="ARBA" id="ARBA00023002"/>
    </source>
</evidence>
<name>A0AAV9XP01_9PEZI</name>
<dbReference type="Gene3D" id="3.40.50.720">
    <property type="entry name" value="NAD(P)-binding Rossmann-like Domain"/>
    <property type="match status" value="1"/>
</dbReference>
<accession>A0AAV9XP01</accession>
<gene>
    <name evidence="5" type="ORF">TWF694_006848</name>
</gene>
<dbReference type="EMBL" id="JAVHJO010000002">
    <property type="protein sequence ID" value="KAK6542909.1"/>
    <property type="molecule type" value="Genomic_DNA"/>
</dbReference>